<evidence type="ECO:0000313" key="4">
    <source>
        <dbReference type="Proteomes" id="UP000604241"/>
    </source>
</evidence>
<protein>
    <submittedName>
        <fullName evidence="3">DUF4012 domain-containing protein</fullName>
    </submittedName>
</protein>
<evidence type="ECO:0000256" key="1">
    <source>
        <dbReference type="SAM" id="Coils"/>
    </source>
</evidence>
<accession>A0ABR8Q9Y2</accession>
<sequence length="596" mass="62114">MSTVEMVRAAHPHRRAVWLTVIGLAFVLGGSVAWLGWSAMEARDALFAARAEVGQLQEQARLGRIDEARTTLEDVQRHASLARERTSGPLWAVAGALPWAGPNVQAVRAVAGAVDELATHALPPLVEATALVDPAALQPVGGRIDVQPLADVAPQIAGADTAITASLQRIEDVDTTGLIDAVADPVTQLRGQLADVAADTATASRAAALLPAMLGVDGPRTYLVLVQNNAEPRATGGIAGAVLLLRATDGHLEVLEQRRGGELAGLPEPVVALSDAEKDLFGPLLGTDMRDVNFTPDFPRSGRIAKGVWESQVGGVIDGVLSVDPGALALVLDATGPVPLPDGSQLTGDNVVPMLLNQVYLELEDPAEQDAFFALTAAAVFGAVAGGQGDATGVVDALAEAARRGRLMVWSADEDEQARLSGTVLSGELQGRRGNEAVVGLYLNDGTQAKLGYYLQADASVEVTECLPDGSQRVRVEATFIYEPPADVLDLPPYLLGLDGIVPLGEFRTNVLLYVPANGKLDAVRVNTEAASLHAQVHDGLSVGALTWDFTPGATYRLEADITTGPGQDGAVLLRTSPLAAGFDHVAAVSKCEGAR</sequence>
<dbReference type="RefSeq" id="WP_191780160.1">
    <property type="nucleotide sequence ID" value="NZ_JACSQV010000002.1"/>
</dbReference>
<feature type="coiled-coil region" evidence="1">
    <location>
        <begin position="39"/>
        <end position="85"/>
    </location>
</feature>
<keyword evidence="4" id="KW-1185">Reference proteome</keyword>
<organism evidence="3 4">
    <name type="scientific">Cellulomonas avistercoris</name>
    <dbReference type="NCBI Taxonomy" id="2762242"/>
    <lineage>
        <taxon>Bacteria</taxon>
        <taxon>Bacillati</taxon>
        <taxon>Actinomycetota</taxon>
        <taxon>Actinomycetes</taxon>
        <taxon>Micrococcales</taxon>
        <taxon>Cellulomonadaceae</taxon>
        <taxon>Cellulomonas</taxon>
    </lineage>
</organism>
<keyword evidence="2" id="KW-1133">Transmembrane helix</keyword>
<proteinExistence type="predicted"/>
<evidence type="ECO:0000313" key="3">
    <source>
        <dbReference type="EMBL" id="MBD7917219.1"/>
    </source>
</evidence>
<dbReference type="Pfam" id="PF13196">
    <property type="entry name" value="DUF4012"/>
    <property type="match status" value="1"/>
</dbReference>
<keyword evidence="2" id="KW-0812">Transmembrane</keyword>
<keyword evidence="2" id="KW-0472">Membrane</keyword>
<gene>
    <name evidence="3" type="ORF">H9657_02870</name>
</gene>
<evidence type="ECO:0000256" key="2">
    <source>
        <dbReference type="SAM" id="Phobius"/>
    </source>
</evidence>
<dbReference type="Proteomes" id="UP000604241">
    <property type="component" value="Unassembled WGS sequence"/>
</dbReference>
<comment type="caution">
    <text evidence="3">The sequence shown here is derived from an EMBL/GenBank/DDBJ whole genome shotgun (WGS) entry which is preliminary data.</text>
</comment>
<name>A0ABR8Q9Y2_9CELL</name>
<feature type="transmembrane region" description="Helical" evidence="2">
    <location>
        <begin position="16"/>
        <end position="37"/>
    </location>
</feature>
<dbReference type="InterPro" id="IPR025101">
    <property type="entry name" value="DUF4012"/>
</dbReference>
<keyword evidence="1" id="KW-0175">Coiled coil</keyword>
<reference evidence="3 4" key="1">
    <citation type="submission" date="2020-08" db="EMBL/GenBank/DDBJ databases">
        <title>A Genomic Blueprint of the Chicken Gut Microbiome.</title>
        <authorList>
            <person name="Gilroy R."/>
            <person name="Ravi A."/>
            <person name="Getino M."/>
            <person name="Pursley I."/>
            <person name="Horton D.L."/>
            <person name="Alikhan N.-F."/>
            <person name="Baker D."/>
            <person name="Gharbi K."/>
            <person name="Hall N."/>
            <person name="Watson M."/>
            <person name="Adriaenssens E.M."/>
            <person name="Foster-Nyarko E."/>
            <person name="Jarju S."/>
            <person name="Secka A."/>
            <person name="Antonio M."/>
            <person name="Oren A."/>
            <person name="Chaudhuri R."/>
            <person name="La Ragione R.M."/>
            <person name="Hildebrand F."/>
            <person name="Pallen M.J."/>
        </authorList>
    </citation>
    <scope>NUCLEOTIDE SEQUENCE [LARGE SCALE GENOMIC DNA]</scope>
    <source>
        <strain evidence="3 4">Sa3CUA2</strain>
    </source>
</reference>
<dbReference type="EMBL" id="JACSQV010000002">
    <property type="protein sequence ID" value="MBD7917219.1"/>
    <property type="molecule type" value="Genomic_DNA"/>
</dbReference>